<dbReference type="EMBL" id="JAHLOQ010000011">
    <property type="protein sequence ID" value="MBU5335935.1"/>
    <property type="molecule type" value="Genomic_DNA"/>
</dbReference>
<dbReference type="Proteomes" id="UP001196301">
    <property type="component" value="Unassembled WGS sequence"/>
</dbReference>
<feature type="transmembrane region" description="Helical" evidence="2">
    <location>
        <begin position="240"/>
        <end position="261"/>
    </location>
</feature>
<feature type="transmembrane region" description="Helical" evidence="2">
    <location>
        <begin position="423"/>
        <end position="443"/>
    </location>
</feature>
<keyword evidence="4" id="KW-1185">Reference proteome</keyword>
<evidence type="ECO:0000313" key="3">
    <source>
        <dbReference type="EMBL" id="MBU5335935.1"/>
    </source>
</evidence>
<keyword evidence="2" id="KW-0472">Membrane</keyword>
<sequence>MELCGRCGKHNEDYCIYCGDDGKELSNFQGRLTLKENENDYCDMCGHETKSNPTYCPGCGKLLSQVTMITKAKSSRRNTKEYPRNDRNSNPNLDLINEKTEVVAQEAKRMFENLPGFFGKAINELKNFDYVSFITNNMNTALKTAGISIALMIIYMLVRLQLGTSLVNGLFKDGSMEISYFKQILFGLASMNGSKIVMSMLLNSINIGIAARIIITPIITGCIIYIATRIIYGKREVQSLPTAALCAFVYAAIIMVVSLFARQTESMDSFVNIKIYIGLFSAFINAFIISFIANILALEKENSRNIGTLSNILKRTMFILGAILIAVTVILIGWTYVKVGSFTDILDAIEDIIGSSLYGYGYGIDYLEMLGLNATKMNIIWFIYVAIIGLIASTWMLLISHLVSIKFATMSMSIFSLVDQFGGLYILLILIPIATLIIIGRNIKKRHGEDNHNIIGIYSMCYTAVMGLISYFSTITVSGVISEAYSSELAALTNSSGKFNLIMGTNLFVTIITVFIFSTIFMYVGYKTKKIEY</sequence>
<name>A0ABS6DVS3_9FIRM</name>
<evidence type="ECO:0000313" key="4">
    <source>
        <dbReference type="Proteomes" id="UP001196301"/>
    </source>
</evidence>
<feature type="transmembrane region" description="Helical" evidence="2">
    <location>
        <begin position="379"/>
        <end position="403"/>
    </location>
</feature>
<proteinExistence type="predicted"/>
<keyword evidence="2" id="KW-1133">Transmembrane helix</keyword>
<feature type="transmembrane region" description="Helical" evidence="2">
    <location>
        <begin position="140"/>
        <end position="158"/>
    </location>
</feature>
<evidence type="ECO:0000256" key="2">
    <source>
        <dbReference type="SAM" id="Phobius"/>
    </source>
</evidence>
<feature type="transmembrane region" description="Helical" evidence="2">
    <location>
        <begin position="455"/>
        <end position="481"/>
    </location>
</feature>
<accession>A0ABS6DVS3</accession>
<feature type="transmembrane region" description="Helical" evidence="2">
    <location>
        <begin position="273"/>
        <end position="297"/>
    </location>
</feature>
<keyword evidence="2" id="KW-0812">Transmembrane</keyword>
<feature type="region of interest" description="Disordered" evidence="1">
    <location>
        <begin position="74"/>
        <end position="93"/>
    </location>
</feature>
<feature type="transmembrane region" description="Helical" evidence="2">
    <location>
        <begin position="317"/>
        <end position="337"/>
    </location>
</feature>
<feature type="transmembrane region" description="Helical" evidence="2">
    <location>
        <begin position="209"/>
        <end position="228"/>
    </location>
</feature>
<evidence type="ECO:0000256" key="1">
    <source>
        <dbReference type="SAM" id="MobiDB-lite"/>
    </source>
</evidence>
<feature type="transmembrane region" description="Helical" evidence="2">
    <location>
        <begin position="501"/>
        <end position="526"/>
    </location>
</feature>
<gene>
    <name evidence="3" type="ORF">KQI20_05735</name>
</gene>
<protein>
    <submittedName>
        <fullName evidence="3">Zinc ribbon domain-containing protein</fullName>
    </submittedName>
</protein>
<reference evidence="3 4" key="1">
    <citation type="submission" date="2021-06" db="EMBL/GenBank/DDBJ databases">
        <authorList>
            <person name="Sun Q."/>
            <person name="Li D."/>
        </authorList>
    </citation>
    <scope>NUCLEOTIDE SEQUENCE [LARGE SCALE GENOMIC DNA]</scope>
    <source>
        <strain evidence="3 4">N19</strain>
    </source>
</reference>
<comment type="caution">
    <text evidence="3">The sequence shown here is derived from an EMBL/GenBank/DDBJ whole genome shotgun (WGS) entry which is preliminary data.</text>
</comment>
<organism evidence="3 4">
    <name type="scientific">Intestinibacter bartlettii</name>
    <dbReference type="NCBI Taxonomy" id="261299"/>
    <lineage>
        <taxon>Bacteria</taxon>
        <taxon>Bacillati</taxon>
        <taxon>Bacillota</taxon>
        <taxon>Clostridia</taxon>
        <taxon>Peptostreptococcales</taxon>
        <taxon>Peptostreptococcaceae</taxon>
        <taxon>Intestinibacter</taxon>
    </lineage>
</organism>
<dbReference type="RefSeq" id="WP_216569067.1">
    <property type="nucleotide sequence ID" value="NZ_JAHLOQ010000011.1"/>
</dbReference>
<feature type="compositionally biased region" description="Basic and acidic residues" evidence="1">
    <location>
        <begin position="78"/>
        <end position="87"/>
    </location>
</feature>